<feature type="transmembrane region" description="Helical" evidence="1">
    <location>
        <begin position="74"/>
        <end position="92"/>
    </location>
</feature>
<gene>
    <name evidence="2" type="ORF">AKA01nite_07360</name>
</gene>
<dbReference type="AlphaFoldDB" id="A0A511ASD7"/>
<keyword evidence="1" id="KW-0812">Transmembrane</keyword>
<name>A0A511ASD7_9LACT</name>
<organism evidence="2 3">
    <name type="scientific">Alkalibacterium kapii</name>
    <dbReference type="NCBI Taxonomy" id="426704"/>
    <lineage>
        <taxon>Bacteria</taxon>
        <taxon>Bacillati</taxon>
        <taxon>Bacillota</taxon>
        <taxon>Bacilli</taxon>
        <taxon>Lactobacillales</taxon>
        <taxon>Carnobacteriaceae</taxon>
        <taxon>Alkalibacterium</taxon>
    </lineage>
</organism>
<proteinExistence type="predicted"/>
<evidence type="ECO:0000256" key="1">
    <source>
        <dbReference type="SAM" id="Phobius"/>
    </source>
</evidence>
<keyword evidence="3" id="KW-1185">Reference proteome</keyword>
<keyword evidence="1" id="KW-1133">Transmembrane helix</keyword>
<dbReference type="RefSeq" id="WP_146923901.1">
    <property type="nucleotide sequence ID" value="NZ_BJUY01000006.1"/>
</dbReference>
<dbReference type="EMBL" id="BJUY01000006">
    <property type="protein sequence ID" value="GEK91114.1"/>
    <property type="molecule type" value="Genomic_DNA"/>
</dbReference>
<sequence length="131" mass="14521">MTVRLKRSTSTVGGFIKYKVRVNGEKTAKITQGETKDIELTKENSVIQIKQLNGKSNTLTVNDGDTVEISNGPFVFFGFILGLILVPIATSLTGLTRWSSLFIVFIIYLITLQLFDSFKLKKLNGTSTLTK</sequence>
<feature type="transmembrane region" description="Helical" evidence="1">
    <location>
        <begin position="98"/>
        <end position="115"/>
    </location>
</feature>
<reference evidence="2 3" key="1">
    <citation type="submission" date="2019-07" db="EMBL/GenBank/DDBJ databases">
        <title>Whole genome shotgun sequence of Alkalibacterium kapii NBRC 103247.</title>
        <authorList>
            <person name="Hosoyama A."/>
            <person name="Uohara A."/>
            <person name="Ohji S."/>
            <person name="Ichikawa N."/>
        </authorList>
    </citation>
    <scope>NUCLEOTIDE SEQUENCE [LARGE SCALE GENOMIC DNA]</scope>
    <source>
        <strain evidence="2 3">NBRC 103247</strain>
    </source>
</reference>
<protein>
    <submittedName>
        <fullName evidence="2">Uncharacterized protein</fullName>
    </submittedName>
</protein>
<evidence type="ECO:0000313" key="2">
    <source>
        <dbReference type="EMBL" id="GEK91114.1"/>
    </source>
</evidence>
<comment type="caution">
    <text evidence="2">The sequence shown here is derived from an EMBL/GenBank/DDBJ whole genome shotgun (WGS) entry which is preliminary data.</text>
</comment>
<keyword evidence="1" id="KW-0472">Membrane</keyword>
<accession>A0A511ASD7</accession>
<dbReference type="Proteomes" id="UP000321662">
    <property type="component" value="Unassembled WGS sequence"/>
</dbReference>
<evidence type="ECO:0000313" key="3">
    <source>
        <dbReference type="Proteomes" id="UP000321662"/>
    </source>
</evidence>
<dbReference type="OrthoDB" id="2389766at2"/>